<accession>A0ABS8T4S1</accession>
<evidence type="ECO:0000256" key="1">
    <source>
        <dbReference type="SAM" id="MobiDB-lite"/>
    </source>
</evidence>
<organism evidence="2 3">
    <name type="scientific">Datura stramonium</name>
    <name type="common">Jimsonweed</name>
    <name type="synonym">Common thornapple</name>
    <dbReference type="NCBI Taxonomy" id="4076"/>
    <lineage>
        <taxon>Eukaryota</taxon>
        <taxon>Viridiplantae</taxon>
        <taxon>Streptophyta</taxon>
        <taxon>Embryophyta</taxon>
        <taxon>Tracheophyta</taxon>
        <taxon>Spermatophyta</taxon>
        <taxon>Magnoliopsida</taxon>
        <taxon>eudicotyledons</taxon>
        <taxon>Gunneridae</taxon>
        <taxon>Pentapetalae</taxon>
        <taxon>asterids</taxon>
        <taxon>lamiids</taxon>
        <taxon>Solanales</taxon>
        <taxon>Solanaceae</taxon>
        <taxon>Solanoideae</taxon>
        <taxon>Datureae</taxon>
        <taxon>Datura</taxon>
    </lineage>
</organism>
<protein>
    <submittedName>
        <fullName evidence="2">Uncharacterized protein</fullName>
    </submittedName>
</protein>
<name>A0ABS8T4S1_DATST</name>
<keyword evidence="3" id="KW-1185">Reference proteome</keyword>
<comment type="caution">
    <text evidence="2">The sequence shown here is derived from an EMBL/GenBank/DDBJ whole genome shotgun (WGS) entry which is preliminary data.</text>
</comment>
<sequence length="70" mass="8246">HVKVVLDTLPIEFREENHGNYHKNHKSDHENHKRDYASDHVNDANILMLEKCVKFLETNLNAKLDKILVN</sequence>
<reference evidence="2 3" key="1">
    <citation type="journal article" date="2021" name="BMC Genomics">
        <title>Datura genome reveals duplications of psychoactive alkaloid biosynthetic genes and high mutation rate following tissue culture.</title>
        <authorList>
            <person name="Rajewski A."/>
            <person name="Carter-House D."/>
            <person name="Stajich J."/>
            <person name="Litt A."/>
        </authorList>
    </citation>
    <scope>NUCLEOTIDE SEQUENCE [LARGE SCALE GENOMIC DNA]</scope>
    <source>
        <strain evidence="2">AR-01</strain>
    </source>
</reference>
<evidence type="ECO:0000313" key="3">
    <source>
        <dbReference type="Proteomes" id="UP000823775"/>
    </source>
</evidence>
<feature type="non-terminal residue" evidence="2">
    <location>
        <position position="1"/>
    </location>
</feature>
<gene>
    <name evidence="2" type="ORF">HAX54_002168</name>
</gene>
<feature type="compositionally biased region" description="Basic and acidic residues" evidence="1">
    <location>
        <begin position="27"/>
        <end position="36"/>
    </location>
</feature>
<proteinExistence type="predicted"/>
<dbReference type="EMBL" id="JACEIK010001098">
    <property type="protein sequence ID" value="MCD7465948.1"/>
    <property type="molecule type" value="Genomic_DNA"/>
</dbReference>
<dbReference type="Proteomes" id="UP000823775">
    <property type="component" value="Unassembled WGS sequence"/>
</dbReference>
<evidence type="ECO:0000313" key="2">
    <source>
        <dbReference type="EMBL" id="MCD7465948.1"/>
    </source>
</evidence>
<feature type="region of interest" description="Disordered" evidence="1">
    <location>
        <begin position="17"/>
        <end position="36"/>
    </location>
</feature>